<reference evidence="2 3" key="1">
    <citation type="submission" date="2017-11" db="EMBL/GenBank/DDBJ databases">
        <title>Draft genome of actinobacteria isolated from guarana (Paullinia cupana (Mart.) Ducke.</title>
        <authorList>
            <person name="Siqueira K.A."/>
            <person name="Liotti R.G."/>
            <person name="Mendes T.A.O."/>
            <person name="Soares M.A."/>
        </authorList>
    </citation>
    <scope>NUCLEOTIDE SEQUENCE [LARGE SCALE GENOMIC DNA]</scope>
    <source>
        <strain evidence="2 3">193</strain>
    </source>
</reference>
<dbReference type="Proteomes" id="UP000270471">
    <property type="component" value="Unassembled WGS sequence"/>
</dbReference>
<sequence length="91" mass="9784">MAMQDAVDDPNRQGTQAWFSNPTNDFTGKGVCGDPEQVHGIVETLVDSGNPMTDFPILKNSGLSAQLFHPKIGGAYLYADSLEHTMANMGL</sequence>
<keyword evidence="3" id="KW-1185">Reference proteome</keyword>
<evidence type="ECO:0000313" key="3">
    <source>
        <dbReference type="Proteomes" id="UP000270471"/>
    </source>
</evidence>
<name>A0A3M0HXT5_9ACTN</name>
<dbReference type="EMBL" id="PENI01000031">
    <property type="protein sequence ID" value="RMB81384.1"/>
    <property type="molecule type" value="Genomic_DNA"/>
</dbReference>
<feature type="region of interest" description="Disordered" evidence="1">
    <location>
        <begin position="1"/>
        <end position="21"/>
    </location>
</feature>
<protein>
    <submittedName>
        <fullName evidence="2">Uncharacterized protein</fullName>
    </submittedName>
</protein>
<comment type="caution">
    <text evidence="2">The sequence shown here is derived from an EMBL/GenBank/DDBJ whole genome shotgun (WGS) entry which is preliminary data.</text>
</comment>
<proteinExistence type="predicted"/>
<feature type="compositionally biased region" description="Polar residues" evidence="1">
    <location>
        <begin position="12"/>
        <end position="21"/>
    </location>
</feature>
<organism evidence="2 3">
    <name type="scientific">Streptomyces shenzhenensis</name>
    <dbReference type="NCBI Taxonomy" id="943815"/>
    <lineage>
        <taxon>Bacteria</taxon>
        <taxon>Bacillati</taxon>
        <taxon>Actinomycetota</taxon>
        <taxon>Actinomycetes</taxon>
        <taxon>Kitasatosporales</taxon>
        <taxon>Streptomycetaceae</taxon>
        <taxon>Streptomyces</taxon>
    </lineage>
</organism>
<evidence type="ECO:0000256" key="1">
    <source>
        <dbReference type="SAM" id="MobiDB-lite"/>
    </source>
</evidence>
<accession>A0A3M0HXT5</accession>
<dbReference type="AlphaFoldDB" id="A0A3M0HXT5"/>
<evidence type="ECO:0000313" key="2">
    <source>
        <dbReference type="EMBL" id="RMB81384.1"/>
    </source>
</evidence>
<gene>
    <name evidence="2" type="ORF">CTZ28_34720</name>
</gene>